<keyword evidence="2" id="KW-0238">DNA-binding</keyword>
<keyword evidence="1" id="KW-0805">Transcription regulation</keyword>
<dbReference type="CDD" id="cd01392">
    <property type="entry name" value="HTH_LacI"/>
    <property type="match status" value="1"/>
</dbReference>
<evidence type="ECO:0000313" key="6">
    <source>
        <dbReference type="Proteomes" id="UP000321820"/>
    </source>
</evidence>
<feature type="domain" description="HTH lacI-type" evidence="4">
    <location>
        <begin position="11"/>
        <end position="63"/>
    </location>
</feature>
<dbReference type="SMART" id="SM00354">
    <property type="entry name" value="HTH_LACI"/>
    <property type="match status" value="1"/>
</dbReference>
<organism evidence="5 6">
    <name type="scientific">Terriglobus albidus</name>
    <dbReference type="NCBI Taxonomy" id="1592106"/>
    <lineage>
        <taxon>Bacteria</taxon>
        <taxon>Pseudomonadati</taxon>
        <taxon>Acidobacteriota</taxon>
        <taxon>Terriglobia</taxon>
        <taxon>Terriglobales</taxon>
        <taxon>Acidobacteriaceae</taxon>
        <taxon>Terriglobus</taxon>
    </lineage>
</organism>
<accession>A0A5B9E8A3</accession>
<dbReference type="InterPro" id="IPR010982">
    <property type="entry name" value="Lambda_DNA-bd_dom_sf"/>
</dbReference>
<dbReference type="RefSeq" id="WP_147647518.1">
    <property type="nucleotide sequence ID" value="NZ_CP042806.1"/>
</dbReference>
<dbReference type="Pfam" id="PF00356">
    <property type="entry name" value="LacI"/>
    <property type="match status" value="1"/>
</dbReference>
<evidence type="ECO:0000313" key="5">
    <source>
        <dbReference type="EMBL" id="QEE28328.1"/>
    </source>
</evidence>
<dbReference type="GO" id="GO:0003700">
    <property type="term" value="F:DNA-binding transcription factor activity"/>
    <property type="evidence" value="ECO:0007669"/>
    <property type="project" value="TreeGrafter"/>
</dbReference>
<evidence type="ECO:0000256" key="1">
    <source>
        <dbReference type="ARBA" id="ARBA00023015"/>
    </source>
</evidence>
<dbReference type="EMBL" id="CP042806">
    <property type="protein sequence ID" value="QEE28328.1"/>
    <property type="molecule type" value="Genomic_DNA"/>
</dbReference>
<dbReference type="InterPro" id="IPR025997">
    <property type="entry name" value="SBP_2_dom"/>
</dbReference>
<dbReference type="Gene3D" id="1.10.260.40">
    <property type="entry name" value="lambda repressor-like DNA-binding domains"/>
    <property type="match status" value="1"/>
</dbReference>
<dbReference type="InterPro" id="IPR028082">
    <property type="entry name" value="Peripla_BP_I"/>
</dbReference>
<keyword evidence="6" id="KW-1185">Reference proteome</keyword>
<name>A0A5B9E8A3_9BACT</name>
<reference evidence="5 6" key="1">
    <citation type="submission" date="2019-08" db="EMBL/GenBank/DDBJ databases">
        <title>Complete genome sequence of Terriglobus albidus strain ORNL.</title>
        <authorList>
            <person name="Podar M."/>
        </authorList>
    </citation>
    <scope>NUCLEOTIDE SEQUENCE [LARGE SCALE GENOMIC DNA]</scope>
    <source>
        <strain evidence="5 6">ORNL</strain>
    </source>
</reference>
<dbReference type="KEGG" id="talb:FTW19_10160"/>
<evidence type="ECO:0000256" key="3">
    <source>
        <dbReference type="ARBA" id="ARBA00023163"/>
    </source>
</evidence>
<evidence type="ECO:0000256" key="2">
    <source>
        <dbReference type="ARBA" id="ARBA00023125"/>
    </source>
</evidence>
<dbReference type="OrthoDB" id="569491at2"/>
<dbReference type="SUPFAM" id="SSF53822">
    <property type="entry name" value="Periplasmic binding protein-like I"/>
    <property type="match status" value="1"/>
</dbReference>
<dbReference type="PANTHER" id="PTHR30146">
    <property type="entry name" value="LACI-RELATED TRANSCRIPTIONAL REPRESSOR"/>
    <property type="match status" value="1"/>
</dbReference>
<dbReference type="PROSITE" id="PS50932">
    <property type="entry name" value="HTH_LACI_2"/>
    <property type="match status" value="1"/>
</dbReference>
<dbReference type="Gene3D" id="3.40.50.2300">
    <property type="match status" value="2"/>
</dbReference>
<dbReference type="GO" id="GO:0000976">
    <property type="term" value="F:transcription cis-regulatory region binding"/>
    <property type="evidence" value="ECO:0007669"/>
    <property type="project" value="TreeGrafter"/>
</dbReference>
<proteinExistence type="predicted"/>
<keyword evidence="3" id="KW-0804">Transcription</keyword>
<dbReference type="SUPFAM" id="SSF47413">
    <property type="entry name" value="lambda repressor-like DNA-binding domains"/>
    <property type="match status" value="1"/>
</dbReference>
<dbReference type="Proteomes" id="UP000321820">
    <property type="component" value="Chromosome"/>
</dbReference>
<dbReference type="PANTHER" id="PTHR30146:SF152">
    <property type="entry name" value="TRANSCRIPTIONAL REGULATORY PROTEIN"/>
    <property type="match status" value="1"/>
</dbReference>
<dbReference type="CDD" id="cd06307">
    <property type="entry name" value="PBP1_sugar_binding"/>
    <property type="match status" value="1"/>
</dbReference>
<dbReference type="InterPro" id="IPR000843">
    <property type="entry name" value="HTH_LacI"/>
</dbReference>
<dbReference type="AlphaFoldDB" id="A0A5B9E8A3"/>
<dbReference type="Pfam" id="PF13407">
    <property type="entry name" value="Peripla_BP_4"/>
    <property type="match status" value="1"/>
</dbReference>
<evidence type="ECO:0000259" key="4">
    <source>
        <dbReference type="PROSITE" id="PS50932"/>
    </source>
</evidence>
<sequence length="358" mass="39537">MPRRPAKPNGIREIAIALGISIGTVDRALHNRPGISEQTRERVLRMAKKLNYSPNVAARHLKLSRTLRFGIFLPERVAVFFDSMRAGMRLAAERLTTTAPLELQFFSFPRLGDGDVECMERARWRQFDGIVLAPGNPSALSALFRREDAPPILFIGSDAPLLGRIASVSVDATVSGNIAADLLGRVLPEAAKVAMVAGDLRIQDHSEKLRGFSASLAVHAPHLRLLPPLESHEDPEEGYQAARRLFRRHRDLGGIYLGTANSLPVLRAADEAKLLGRLKIVTTDIFPELIPLIETDRILCSVHQRPFTQGRMAIELLYAHLLGLKTVPPVIRLAPHLVLRSNLSLFADGLDQDTQLPD</sequence>
<gene>
    <name evidence="5" type="ORF">FTW19_10160</name>
</gene>
<protein>
    <submittedName>
        <fullName evidence="5">Substrate-binding domain-containing protein</fullName>
    </submittedName>
</protein>